<gene>
    <name evidence="1" type="ORF">GIL414_LOCUS67673</name>
</gene>
<protein>
    <submittedName>
        <fullName evidence="1">Uncharacterized protein</fullName>
    </submittedName>
</protein>
<dbReference type="AlphaFoldDB" id="A0A8S3H3Q9"/>
<organism evidence="1 2">
    <name type="scientific">Rotaria magnacalcarata</name>
    <dbReference type="NCBI Taxonomy" id="392030"/>
    <lineage>
        <taxon>Eukaryota</taxon>
        <taxon>Metazoa</taxon>
        <taxon>Spiralia</taxon>
        <taxon>Gnathifera</taxon>
        <taxon>Rotifera</taxon>
        <taxon>Eurotatoria</taxon>
        <taxon>Bdelloidea</taxon>
        <taxon>Philodinida</taxon>
        <taxon>Philodinidae</taxon>
        <taxon>Rotaria</taxon>
    </lineage>
</organism>
<dbReference type="Proteomes" id="UP000681720">
    <property type="component" value="Unassembled WGS sequence"/>
</dbReference>
<name>A0A8S3H3Q9_9BILA</name>
<comment type="caution">
    <text evidence="1">The sequence shown here is derived from an EMBL/GenBank/DDBJ whole genome shotgun (WGS) entry which is preliminary data.</text>
</comment>
<evidence type="ECO:0000313" key="1">
    <source>
        <dbReference type="EMBL" id="CAF5175907.1"/>
    </source>
</evidence>
<proteinExistence type="predicted"/>
<reference evidence="1" key="1">
    <citation type="submission" date="2021-02" db="EMBL/GenBank/DDBJ databases">
        <authorList>
            <person name="Nowell W R."/>
        </authorList>
    </citation>
    <scope>NUCLEOTIDE SEQUENCE</scope>
</reference>
<evidence type="ECO:0000313" key="2">
    <source>
        <dbReference type="Proteomes" id="UP000681720"/>
    </source>
</evidence>
<accession>A0A8S3H3Q9</accession>
<dbReference type="EMBL" id="CAJOBJ010326433">
    <property type="protein sequence ID" value="CAF5175907.1"/>
    <property type="molecule type" value="Genomic_DNA"/>
</dbReference>
<sequence>MQFANSDIQVLNVVHEHPAVKSLGNIPVQSSSSPHKKKSLIHDDPAAKLLAVYPKKSFEGRRAIAAVTTTPPILTINTKMILVPTVVEKKRPWKPAREYFPREELDYINEIFLQMGNEDGAEQTKIIQQVNYPAAYKCDDDDDETDNGSSST</sequence>